<evidence type="ECO:0000313" key="3">
    <source>
        <dbReference type="Proteomes" id="UP000788419"/>
    </source>
</evidence>
<name>A0ABQ6Z975_9GAMM</name>
<dbReference type="Proteomes" id="UP000788419">
    <property type="component" value="Unassembled WGS sequence"/>
</dbReference>
<dbReference type="EMBL" id="PDWN01000004">
    <property type="protein sequence ID" value="KAF1696044.1"/>
    <property type="molecule type" value="Genomic_DNA"/>
</dbReference>
<dbReference type="RefSeq" id="WP_162409463.1">
    <property type="nucleotide sequence ID" value="NZ_PDWN01000004.1"/>
</dbReference>
<evidence type="ECO:0000313" key="2">
    <source>
        <dbReference type="EMBL" id="KAF1696044.1"/>
    </source>
</evidence>
<organism evidence="2 3">
    <name type="scientific">Pseudoxanthomonas daejeonensis</name>
    <dbReference type="NCBI Taxonomy" id="266062"/>
    <lineage>
        <taxon>Bacteria</taxon>
        <taxon>Pseudomonadati</taxon>
        <taxon>Pseudomonadota</taxon>
        <taxon>Gammaproteobacteria</taxon>
        <taxon>Lysobacterales</taxon>
        <taxon>Lysobacteraceae</taxon>
        <taxon>Pseudoxanthomonas</taxon>
    </lineage>
</organism>
<evidence type="ECO:0000256" key="1">
    <source>
        <dbReference type="SAM" id="SignalP"/>
    </source>
</evidence>
<keyword evidence="3" id="KW-1185">Reference proteome</keyword>
<gene>
    <name evidence="2" type="ORF">CSC65_05975</name>
</gene>
<protein>
    <submittedName>
        <fullName evidence="2">Uncharacterized protein</fullName>
    </submittedName>
</protein>
<proteinExistence type="predicted"/>
<feature type="chain" id="PRO_5047441367" evidence="1">
    <location>
        <begin position="19"/>
        <end position="180"/>
    </location>
</feature>
<keyword evidence="1" id="KW-0732">Signal</keyword>
<accession>A0ABQ6Z975</accession>
<sequence length="180" mass="19278">MKTLTLLALLALSSPVFAQSATQLKRENEALRAQLAQRQEQPVVVSVVSARKHEKRGGASHLVLTLQVRNQTTQPMALNLLGRSRALRLVDNLGNKFSPTQNYGKVHGIPVATDTLADATPNLPAGGSLTVIIDATSYLKNTSMGNAFDLNMTLGQFAYNARGKIEKVGEFPVSLAGALN</sequence>
<reference evidence="2 3" key="1">
    <citation type="submission" date="2017-10" db="EMBL/GenBank/DDBJ databases">
        <title>Whole genome sequencing of members of genus Pseudoxanthomonas.</title>
        <authorList>
            <person name="Kumar S."/>
            <person name="Bansal K."/>
            <person name="Kaur A."/>
            <person name="Patil P."/>
            <person name="Sharma S."/>
            <person name="Patil P.B."/>
        </authorList>
    </citation>
    <scope>NUCLEOTIDE SEQUENCE [LARGE SCALE GENOMIC DNA]</scope>
    <source>
        <strain evidence="2 3">DSM 17801</strain>
    </source>
</reference>
<feature type="signal peptide" evidence="1">
    <location>
        <begin position="1"/>
        <end position="18"/>
    </location>
</feature>
<comment type="caution">
    <text evidence="2">The sequence shown here is derived from an EMBL/GenBank/DDBJ whole genome shotgun (WGS) entry which is preliminary data.</text>
</comment>